<comment type="subcellular location">
    <subcellularLocation>
        <location evidence="2">Membrane</location>
    </subcellularLocation>
</comment>
<evidence type="ECO:0000256" key="7">
    <source>
        <dbReference type="ARBA" id="ARBA00022741"/>
    </source>
</evidence>
<keyword evidence="7" id="KW-0547">Nucleotide-binding</keyword>
<dbReference type="Pfam" id="PF17862">
    <property type="entry name" value="AAA_lid_3"/>
    <property type="match status" value="1"/>
</dbReference>
<evidence type="ECO:0000259" key="15">
    <source>
        <dbReference type="SMART" id="SM00382"/>
    </source>
</evidence>
<evidence type="ECO:0000256" key="6">
    <source>
        <dbReference type="ARBA" id="ARBA00022723"/>
    </source>
</evidence>
<evidence type="ECO:0000256" key="3">
    <source>
        <dbReference type="ARBA" id="ARBA00010044"/>
    </source>
</evidence>
<feature type="region of interest" description="Disordered" evidence="13">
    <location>
        <begin position="762"/>
        <end position="853"/>
    </location>
</feature>
<keyword evidence="14" id="KW-1133">Transmembrane helix</keyword>
<dbReference type="InterPro" id="IPR000642">
    <property type="entry name" value="Peptidase_M41"/>
</dbReference>
<dbReference type="GO" id="GO:0005743">
    <property type="term" value="C:mitochondrial inner membrane"/>
    <property type="evidence" value="ECO:0007669"/>
    <property type="project" value="TreeGrafter"/>
</dbReference>
<evidence type="ECO:0000256" key="9">
    <source>
        <dbReference type="ARBA" id="ARBA00022833"/>
    </source>
</evidence>
<dbReference type="CDD" id="cd19501">
    <property type="entry name" value="RecA-like_FtsH"/>
    <property type="match status" value="1"/>
</dbReference>
<dbReference type="InterPro" id="IPR003593">
    <property type="entry name" value="AAA+_ATPase"/>
</dbReference>
<evidence type="ECO:0000256" key="11">
    <source>
        <dbReference type="ARBA" id="ARBA00023049"/>
    </source>
</evidence>
<keyword evidence="14" id="KW-0812">Transmembrane</keyword>
<accession>J6FD41</accession>
<feature type="region of interest" description="Disordered" evidence="13">
    <location>
        <begin position="174"/>
        <end position="267"/>
    </location>
</feature>
<evidence type="ECO:0000256" key="8">
    <source>
        <dbReference type="ARBA" id="ARBA00022801"/>
    </source>
</evidence>
<dbReference type="KEGG" id="tasa:A1Q1_00473"/>
<comment type="similarity">
    <text evidence="3">In the C-terminal section; belongs to the peptidase M41 family.</text>
</comment>
<dbReference type="GO" id="GO:0005524">
    <property type="term" value="F:ATP binding"/>
    <property type="evidence" value="ECO:0007669"/>
    <property type="project" value="UniProtKB-KW"/>
</dbReference>
<dbReference type="VEuPathDB" id="FungiDB:A1Q1_00473"/>
<dbReference type="SMART" id="SM00382">
    <property type="entry name" value="AAA"/>
    <property type="match status" value="1"/>
</dbReference>
<dbReference type="PANTHER" id="PTHR23076">
    <property type="entry name" value="METALLOPROTEASE M41 FTSH"/>
    <property type="match status" value="1"/>
</dbReference>
<dbReference type="GO" id="GO:0007005">
    <property type="term" value="P:mitochondrion organization"/>
    <property type="evidence" value="ECO:0007669"/>
    <property type="project" value="TreeGrafter"/>
</dbReference>
<keyword evidence="12 14" id="KW-0472">Membrane</keyword>
<dbReference type="RefSeq" id="XP_014183867.1">
    <property type="nucleotide sequence ID" value="XM_014328392.1"/>
</dbReference>
<name>J6FD41_TRIAS</name>
<dbReference type="GO" id="GO:0004222">
    <property type="term" value="F:metalloendopeptidase activity"/>
    <property type="evidence" value="ECO:0007669"/>
    <property type="project" value="InterPro"/>
</dbReference>
<dbReference type="InterPro" id="IPR041569">
    <property type="entry name" value="AAA_lid_3"/>
</dbReference>
<evidence type="ECO:0000256" key="13">
    <source>
        <dbReference type="SAM" id="MobiDB-lite"/>
    </source>
</evidence>
<evidence type="ECO:0000256" key="10">
    <source>
        <dbReference type="ARBA" id="ARBA00022840"/>
    </source>
</evidence>
<comment type="similarity">
    <text evidence="4">In the N-terminal section; belongs to the AAA ATPase family.</text>
</comment>
<dbReference type="InterPro" id="IPR005936">
    <property type="entry name" value="FtsH"/>
</dbReference>
<dbReference type="InterPro" id="IPR003959">
    <property type="entry name" value="ATPase_AAA_core"/>
</dbReference>
<dbReference type="FunFam" id="1.10.8.60:FF:000001">
    <property type="entry name" value="ATP-dependent zinc metalloprotease FtsH"/>
    <property type="match status" value="1"/>
</dbReference>
<feature type="compositionally biased region" description="Basic and acidic residues" evidence="13">
    <location>
        <begin position="812"/>
        <end position="822"/>
    </location>
</feature>
<dbReference type="Pfam" id="PF01434">
    <property type="entry name" value="Peptidase_M41"/>
    <property type="match status" value="1"/>
</dbReference>
<dbReference type="PROSITE" id="PS00674">
    <property type="entry name" value="AAA"/>
    <property type="match status" value="1"/>
</dbReference>
<dbReference type="InterPro" id="IPR027417">
    <property type="entry name" value="P-loop_NTPase"/>
</dbReference>
<evidence type="ECO:0000256" key="12">
    <source>
        <dbReference type="ARBA" id="ARBA00023136"/>
    </source>
</evidence>
<keyword evidence="6" id="KW-0479">Metal-binding</keyword>
<dbReference type="PANTHER" id="PTHR23076:SF97">
    <property type="entry name" value="ATP-DEPENDENT ZINC METALLOPROTEASE YME1L1"/>
    <property type="match status" value="1"/>
</dbReference>
<evidence type="ECO:0000256" key="4">
    <source>
        <dbReference type="ARBA" id="ARBA00010550"/>
    </source>
</evidence>
<feature type="compositionally biased region" description="Low complexity" evidence="13">
    <location>
        <begin position="180"/>
        <end position="229"/>
    </location>
</feature>
<dbReference type="Proteomes" id="UP000002748">
    <property type="component" value="Unassembled WGS sequence"/>
</dbReference>
<gene>
    <name evidence="16" type="ORF">A1Q1_00473</name>
</gene>
<keyword evidence="5" id="KW-0645">Protease</keyword>
<dbReference type="GO" id="GO:0004176">
    <property type="term" value="F:ATP-dependent peptidase activity"/>
    <property type="evidence" value="ECO:0007669"/>
    <property type="project" value="InterPro"/>
</dbReference>
<dbReference type="OrthoDB" id="1413014at2759"/>
<keyword evidence="8" id="KW-0378">Hydrolase</keyword>
<dbReference type="Gene3D" id="1.10.8.60">
    <property type="match status" value="1"/>
</dbReference>
<dbReference type="HOGENOM" id="CLU_000688_9_2_1"/>
<evidence type="ECO:0000256" key="1">
    <source>
        <dbReference type="ARBA" id="ARBA00001947"/>
    </source>
</evidence>
<dbReference type="AlphaFoldDB" id="J6FD41"/>
<evidence type="ECO:0000313" key="16">
    <source>
        <dbReference type="EMBL" id="EJT52962.1"/>
    </source>
</evidence>
<dbReference type="GO" id="GO:0006515">
    <property type="term" value="P:protein quality control for misfolded or incompletely synthesized proteins"/>
    <property type="evidence" value="ECO:0007669"/>
    <property type="project" value="TreeGrafter"/>
</dbReference>
<dbReference type="Gene3D" id="3.40.50.300">
    <property type="entry name" value="P-loop containing nucleotide triphosphate hydrolases"/>
    <property type="match status" value="1"/>
</dbReference>
<comment type="caution">
    <text evidence="16">The sequence shown here is derived from an EMBL/GenBank/DDBJ whole genome shotgun (WGS) entry which is preliminary data.</text>
</comment>
<sequence length="853" mass="92122">MSLRPSQAGIDVLRRALRPCRGPAAPLLRYPARSFATTSSRHWLFSRKKDEQQPAPVPAANQGIDADAVDHAVPPTEFQEKIAGLETRALESRDSDDPQPQIELMEALRDGNESNGLIRYYEQVALAPGEHFSPALLKSDEAFELYSHALATTGRLSELSSAVRKRDQRLKDEGLEHDGSTSSASAAQPASSAPASTPAPASTTASSTSTTAPAAASATASSAPTASSPGSILTNAAQRLTGSAQPAQQATSTTSSDNKNQSNAGTPLNPIHVQLAAATPAHSMWRGIRWLLGLIFWSFLALTVFSMFMENAGLMKAGPGPAEFQPEEGKTVKFSDVKGCEEAKQEVQEIVEFLRNPEKFSKLGGKLPKGVLLTGPPGTGKTLLARAIAGEAEVPFFFASGSAFDEMFVGVGAKRVRELFKAARAKAPAIVFIDELDAMGGKRSARDQQHMKQTLNQLLVELDGFDESDGIIVVAATNFPKSLDKALTRPGRFDRHVAVPLPDVRGRIEILKHHMQKIHYGSDVDPKVIARGTPGMSGADLRNLCNQAAIKASRDGAHSVSLKDFEWAKDRILMGAERKSTFIPEDARLMTAYHEGGHALAALYTPGADPLHKVTIMPRGHALGLTFLLPEADKYSTTRKEYRAKLDVAMGGRAAEELIYGPDEVTSGCASDLRNASYWADAMVRSFGMGGEKVGLGIQEHGKMSGPKRLAVEQEVDNLLNGSMRRVMRLLIGHEQELHRLAKALVEYEELDHREVIKVLRGEKLDREPPNKGARLQGQSEKRRSIHRPLRFPKPAGETPQQPGGGPPEGGIRPDPRPDINRPPKPAPAPEPVLPQPTPEAAAPQPQPVQRVE</sequence>
<keyword evidence="9" id="KW-0862">Zinc</keyword>
<dbReference type="SUPFAM" id="SSF52540">
    <property type="entry name" value="P-loop containing nucleoside triphosphate hydrolases"/>
    <property type="match status" value="1"/>
</dbReference>
<dbReference type="Gene3D" id="1.20.58.760">
    <property type="entry name" value="Peptidase M41"/>
    <property type="match status" value="1"/>
</dbReference>
<evidence type="ECO:0000256" key="5">
    <source>
        <dbReference type="ARBA" id="ARBA00022670"/>
    </source>
</evidence>
<evidence type="ECO:0000256" key="14">
    <source>
        <dbReference type="SAM" id="Phobius"/>
    </source>
</evidence>
<feature type="compositionally biased region" description="Polar residues" evidence="13">
    <location>
        <begin position="230"/>
        <end position="266"/>
    </location>
</feature>
<protein>
    <submittedName>
        <fullName evidence="16">ATP-dependent peptidase</fullName>
    </submittedName>
</protein>
<dbReference type="GO" id="GO:0016887">
    <property type="term" value="F:ATP hydrolysis activity"/>
    <property type="evidence" value="ECO:0007669"/>
    <property type="project" value="InterPro"/>
</dbReference>
<comment type="cofactor">
    <cofactor evidence="1">
        <name>Zn(2+)</name>
        <dbReference type="ChEBI" id="CHEBI:29105"/>
    </cofactor>
</comment>
<dbReference type="FunFam" id="3.40.50.300:FF:000175">
    <property type="entry name" value="ATP-dependent zinc metalloprotease FTSH 4"/>
    <property type="match status" value="1"/>
</dbReference>
<dbReference type="EMBL" id="ALBS01000011">
    <property type="protein sequence ID" value="EJT52962.1"/>
    <property type="molecule type" value="Genomic_DNA"/>
</dbReference>
<feature type="domain" description="AAA+ ATPase" evidence="15">
    <location>
        <begin position="367"/>
        <end position="503"/>
    </location>
</feature>
<dbReference type="InterPro" id="IPR037219">
    <property type="entry name" value="Peptidase_M41-like"/>
</dbReference>
<evidence type="ECO:0000313" key="17">
    <source>
        <dbReference type="Proteomes" id="UP000002748"/>
    </source>
</evidence>
<dbReference type="SUPFAM" id="SSF140990">
    <property type="entry name" value="FtsH protease domain-like"/>
    <property type="match status" value="1"/>
</dbReference>
<keyword evidence="11" id="KW-0482">Metalloprotease</keyword>
<feature type="compositionally biased region" description="Pro residues" evidence="13">
    <location>
        <begin position="823"/>
        <end position="838"/>
    </location>
</feature>
<proteinExistence type="inferred from homology"/>
<reference evidence="16 17" key="1">
    <citation type="journal article" date="2012" name="Eukaryot. Cell">
        <title>Draft genome sequence of CBS 2479, the standard type strain of Trichosporon asahii.</title>
        <authorList>
            <person name="Yang R.Y."/>
            <person name="Li H.T."/>
            <person name="Zhu H."/>
            <person name="Zhou G.P."/>
            <person name="Wang M."/>
            <person name="Wang L."/>
        </authorList>
    </citation>
    <scope>NUCLEOTIDE SEQUENCE [LARGE SCALE GENOMIC DNA]</scope>
    <source>
        <strain evidence="17">ATCC 90039 / CBS 2479 / JCM 2466 / KCTC 7840 / NCYC 2677 / UAMH 7654</strain>
    </source>
</reference>
<dbReference type="InterPro" id="IPR003960">
    <property type="entry name" value="ATPase_AAA_CS"/>
</dbReference>
<organism evidence="16 17">
    <name type="scientific">Trichosporon asahii var. asahii (strain ATCC 90039 / CBS 2479 / JCM 2466 / KCTC 7840 / NBRC 103889/ NCYC 2677 / UAMH 7654)</name>
    <name type="common">Yeast</name>
    <dbReference type="NCBI Taxonomy" id="1186058"/>
    <lineage>
        <taxon>Eukaryota</taxon>
        <taxon>Fungi</taxon>
        <taxon>Dikarya</taxon>
        <taxon>Basidiomycota</taxon>
        <taxon>Agaricomycotina</taxon>
        <taxon>Tremellomycetes</taxon>
        <taxon>Trichosporonales</taxon>
        <taxon>Trichosporonaceae</taxon>
        <taxon>Trichosporon</taxon>
    </lineage>
</organism>
<dbReference type="Pfam" id="PF00004">
    <property type="entry name" value="AAA"/>
    <property type="match status" value="1"/>
</dbReference>
<dbReference type="GO" id="GO:0046872">
    <property type="term" value="F:metal ion binding"/>
    <property type="evidence" value="ECO:0007669"/>
    <property type="project" value="UniProtKB-KW"/>
</dbReference>
<evidence type="ECO:0000256" key="2">
    <source>
        <dbReference type="ARBA" id="ARBA00004370"/>
    </source>
</evidence>
<dbReference type="GeneID" id="25983987"/>
<dbReference type="HAMAP" id="MF_01458">
    <property type="entry name" value="FtsH"/>
    <property type="match status" value="1"/>
</dbReference>
<keyword evidence="10" id="KW-0067">ATP-binding</keyword>
<feature type="transmembrane region" description="Helical" evidence="14">
    <location>
        <begin position="290"/>
        <end position="309"/>
    </location>
</feature>
<dbReference type="MEROPS" id="M41.004"/>